<reference evidence="2 3" key="1">
    <citation type="submission" date="2023-11" db="EMBL/GenBank/DDBJ databases">
        <title>Peredibacter starrii A3.12.</title>
        <authorList>
            <person name="Mitchell R.J."/>
        </authorList>
    </citation>
    <scope>NUCLEOTIDE SEQUENCE [LARGE SCALE GENOMIC DNA]</scope>
    <source>
        <strain evidence="2 3">A3.12</strain>
    </source>
</reference>
<sequence length="209" mass="23398">MDKIQTLISFVKPYYNTPDPAHDWAHIGRVAKTARQLAEGLNVNMDCVLAGVYCHDLVNLPKDHPDRKNASTLAAKEAKPLLEKSGFTPDEIAIVEKAIIEHSFSKGLKPSCLEAAIVQDADRLDALGAIGILRCAAVNTQMKANFYDPFDPLAEERELNDKAFMIDHYYVKLYKLPGMMNTERGRKLGEERVAYMKTFINTLMGEIRG</sequence>
<dbReference type="PANTHER" id="PTHR33594">
    <property type="entry name" value="SUPERFAMILY HYDROLASE, PUTATIVE (AFU_ORTHOLOGUE AFUA_1G03035)-RELATED"/>
    <property type="match status" value="1"/>
</dbReference>
<proteinExistence type="predicted"/>
<dbReference type="Proteomes" id="UP001324634">
    <property type="component" value="Chromosome"/>
</dbReference>
<evidence type="ECO:0000313" key="2">
    <source>
        <dbReference type="EMBL" id="WPU65117.1"/>
    </source>
</evidence>
<dbReference type="KEGG" id="psti:SOO65_20680"/>
<dbReference type="SUPFAM" id="SSF109604">
    <property type="entry name" value="HD-domain/PDEase-like"/>
    <property type="match status" value="1"/>
</dbReference>
<dbReference type="SMART" id="SM00471">
    <property type="entry name" value="HDc"/>
    <property type="match status" value="1"/>
</dbReference>
<dbReference type="Pfam" id="PF01966">
    <property type="entry name" value="HD"/>
    <property type="match status" value="1"/>
</dbReference>
<dbReference type="CDD" id="cd00077">
    <property type="entry name" value="HDc"/>
    <property type="match status" value="1"/>
</dbReference>
<dbReference type="AlphaFoldDB" id="A0AAX4HPJ4"/>
<dbReference type="InterPro" id="IPR006674">
    <property type="entry name" value="HD_domain"/>
</dbReference>
<dbReference type="EMBL" id="CP139487">
    <property type="protein sequence ID" value="WPU65117.1"/>
    <property type="molecule type" value="Genomic_DNA"/>
</dbReference>
<name>A0AAX4HPJ4_9BACT</name>
<dbReference type="PANTHER" id="PTHR33594:SF1">
    <property type="entry name" value="HD_PDEASE DOMAIN-CONTAINING PROTEIN"/>
    <property type="match status" value="1"/>
</dbReference>
<dbReference type="InterPro" id="IPR003607">
    <property type="entry name" value="HD/PDEase_dom"/>
</dbReference>
<protein>
    <submittedName>
        <fullName evidence="2">HD domain-containing protein</fullName>
    </submittedName>
</protein>
<feature type="domain" description="HD" evidence="1">
    <location>
        <begin position="23"/>
        <end position="127"/>
    </location>
</feature>
<accession>A0AAX4HPJ4</accession>
<dbReference type="RefSeq" id="WP_321395172.1">
    <property type="nucleotide sequence ID" value="NZ_CP139487.1"/>
</dbReference>
<keyword evidence="3" id="KW-1185">Reference proteome</keyword>
<organism evidence="2 3">
    <name type="scientific">Peredibacter starrii</name>
    <dbReference type="NCBI Taxonomy" id="28202"/>
    <lineage>
        <taxon>Bacteria</taxon>
        <taxon>Pseudomonadati</taxon>
        <taxon>Bdellovibrionota</taxon>
        <taxon>Bacteriovoracia</taxon>
        <taxon>Bacteriovoracales</taxon>
        <taxon>Bacteriovoracaceae</taxon>
        <taxon>Peredibacter</taxon>
    </lineage>
</organism>
<dbReference type="Gene3D" id="1.10.3210.50">
    <property type="match status" value="1"/>
</dbReference>
<evidence type="ECO:0000313" key="3">
    <source>
        <dbReference type="Proteomes" id="UP001324634"/>
    </source>
</evidence>
<dbReference type="PROSITE" id="PS51831">
    <property type="entry name" value="HD"/>
    <property type="match status" value="1"/>
</dbReference>
<gene>
    <name evidence="2" type="ORF">SOO65_20680</name>
</gene>
<evidence type="ECO:0000259" key="1">
    <source>
        <dbReference type="PROSITE" id="PS51831"/>
    </source>
</evidence>